<dbReference type="InterPro" id="IPR058455">
    <property type="entry name" value="DUF8142"/>
</dbReference>
<protein>
    <recommendedName>
        <fullName evidence="2">DUF8142 domain-containing protein</fullName>
    </recommendedName>
</protein>
<feature type="transmembrane region" description="Helical" evidence="1">
    <location>
        <begin position="20"/>
        <end position="41"/>
    </location>
</feature>
<name>M0ACA5_9EURY</name>
<keyword evidence="4" id="KW-1185">Reference proteome</keyword>
<dbReference type="PATRIC" id="fig|1230458.4.peg.676"/>
<evidence type="ECO:0000313" key="3">
    <source>
        <dbReference type="EMBL" id="ELY96001.1"/>
    </source>
</evidence>
<keyword evidence="1" id="KW-0812">Transmembrane</keyword>
<organism evidence="3 4">
    <name type="scientific">Natrialba taiwanensis DSM 12281</name>
    <dbReference type="NCBI Taxonomy" id="1230458"/>
    <lineage>
        <taxon>Archaea</taxon>
        <taxon>Methanobacteriati</taxon>
        <taxon>Methanobacteriota</taxon>
        <taxon>Stenosarchaea group</taxon>
        <taxon>Halobacteria</taxon>
        <taxon>Halobacteriales</taxon>
        <taxon>Natrialbaceae</taxon>
        <taxon>Natrialba</taxon>
    </lineage>
</organism>
<dbReference type="OrthoDB" id="178052at2157"/>
<comment type="caution">
    <text evidence="3">The sequence shown here is derived from an EMBL/GenBank/DDBJ whole genome shotgun (WGS) entry which is preliminary data.</text>
</comment>
<keyword evidence="1" id="KW-1133">Transmembrane helix</keyword>
<evidence type="ECO:0000256" key="1">
    <source>
        <dbReference type="SAM" id="Phobius"/>
    </source>
</evidence>
<reference evidence="3 4" key="1">
    <citation type="journal article" date="2014" name="PLoS Genet.">
        <title>Phylogenetically driven sequencing of extremely halophilic archaea reveals strategies for static and dynamic osmo-response.</title>
        <authorList>
            <person name="Becker E.A."/>
            <person name="Seitzer P.M."/>
            <person name="Tritt A."/>
            <person name="Larsen D."/>
            <person name="Krusor M."/>
            <person name="Yao A.I."/>
            <person name="Wu D."/>
            <person name="Madern D."/>
            <person name="Eisen J.A."/>
            <person name="Darling A.E."/>
            <person name="Facciotti M.T."/>
        </authorList>
    </citation>
    <scope>NUCLEOTIDE SEQUENCE [LARGE SCALE GENOMIC DNA]</scope>
    <source>
        <strain evidence="3 4">DSM 12281</strain>
    </source>
</reference>
<dbReference type="Proteomes" id="UP000011648">
    <property type="component" value="Unassembled WGS sequence"/>
</dbReference>
<proteinExistence type="predicted"/>
<keyword evidence="1" id="KW-0472">Membrane</keyword>
<dbReference type="RefSeq" id="WP_006666396.1">
    <property type="nucleotide sequence ID" value="NZ_AOIL01000012.1"/>
</dbReference>
<dbReference type="Pfam" id="PF26465">
    <property type="entry name" value="DUF8142"/>
    <property type="match status" value="1"/>
</dbReference>
<accession>M0ACA5</accession>
<feature type="domain" description="DUF8142" evidence="2">
    <location>
        <begin position="9"/>
        <end position="71"/>
    </location>
</feature>
<gene>
    <name evidence="3" type="ORF">C484_03399</name>
</gene>
<sequence length="74" mass="8433">MGSSLPPQSTTDEPRNRRRAALYVLPFLLIGLFYLVILIWWGLDPLWGFVILPPILGVSAIAWVAFRHGFDRQP</sequence>
<evidence type="ECO:0000259" key="2">
    <source>
        <dbReference type="Pfam" id="PF26465"/>
    </source>
</evidence>
<evidence type="ECO:0000313" key="4">
    <source>
        <dbReference type="Proteomes" id="UP000011648"/>
    </source>
</evidence>
<feature type="transmembrane region" description="Helical" evidence="1">
    <location>
        <begin position="47"/>
        <end position="66"/>
    </location>
</feature>
<dbReference type="AlphaFoldDB" id="M0ACA5"/>
<dbReference type="EMBL" id="AOIL01000012">
    <property type="protein sequence ID" value="ELY96001.1"/>
    <property type="molecule type" value="Genomic_DNA"/>
</dbReference>